<evidence type="ECO:0000313" key="2">
    <source>
        <dbReference type="EMBL" id="GBH14631.1"/>
    </source>
</evidence>
<organism evidence="2 3">
    <name type="scientific">Pseudomonas syringae pv. actinidiae</name>
    <dbReference type="NCBI Taxonomy" id="103796"/>
    <lineage>
        <taxon>Bacteria</taxon>
        <taxon>Pseudomonadati</taxon>
        <taxon>Pseudomonadota</taxon>
        <taxon>Gammaproteobacteria</taxon>
        <taxon>Pseudomonadales</taxon>
        <taxon>Pseudomonadaceae</taxon>
        <taxon>Pseudomonas</taxon>
        <taxon>Pseudomonas syringae</taxon>
    </lineage>
</organism>
<dbReference type="Proteomes" id="UP000248291">
    <property type="component" value="Unassembled WGS sequence"/>
</dbReference>
<sequence length="78" mass="8743">MLTDSKMQNLHIRHACYQPRRGYLSYGDVVGDSRWLRSLIATELLICVLVMASFVSSVESRAVRRDADTSLSPAPDSE</sequence>
<reference evidence="2 3" key="1">
    <citation type="submission" date="2018-04" db="EMBL/GenBank/DDBJ databases">
        <title>Draft genome sequence of Pseudomonas syringae pv. actinidiae biovar 3 strains isolated from kiwifruit in Kagawa prefecture.</title>
        <authorList>
            <person name="Tabuchi M."/>
            <person name="Saito M."/>
            <person name="Fujiwara S."/>
            <person name="Sasa N."/>
            <person name="Akimitsu K."/>
            <person name="Gomi K."/>
            <person name="Konishi-Sugita S."/>
            <person name="Hamano K."/>
            <person name="Kataoka I."/>
        </authorList>
    </citation>
    <scope>NUCLEOTIDE SEQUENCE [LARGE SCALE GENOMIC DNA]</scope>
    <source>
        <strain evidence="2 3">MAFF212211</strain>
    </source>
</reference>
<proteinExistence type="predicted"/>
<name>A0AAN4Q0C4_PSESF</name>
<gene>
    <name evidence="2" type="ORF">KPSA3_00524</name>
</gene>
<evidence type="ECO:0000256" key="1">
    <source>
        <dbReference type="SAM" id="Phobius"/>
    </source>
</evidence>
<accession>A0AAN4Q0C4</accession>
<keyword evidence="1" id="KW-0472">Membrane</keyword>
<protein>
    <submittedName>
        <fullName evidence="2">Signal recognition particle GTPase</fullName>
    </submittedName>
</protein>
<keyword evidence="1" id="KW-1133">Transmembrane helix</keyword>
<keyword evidence="1" id="KW-0812">Transmembrane</keyword>
<dbReference type="EMBL" id="BGKA01000019">
    <property type="protein sequence ID" value="GBH14631.1"/>
    <property type="molecule type" value="Genomic_DNA"/>
</dbReference>
<dbReference type="AlphaFoldDB" id="A0AAN4Q0C4"/>
<feature type="transmembrane region" description="Helical" evidence="1">
    <location>
        <begin position="35"/>
        <end position="55"/>
    </location>
</feature>
<comment type="caution">
    <text evidence="2">The sequence shown here is derived from an EMBL/GenBank/DDBJ whole genome shotgun (WGS) entry which is preliminary data.</text>
</comment>
<evidence type="ECO:0000313" key="3">
    <source>
        <dbReference type="Proteomes" id="UP000248291"/>
    </source>
</evidence>